<dbReference type="GO" id="GO:0005829">
    <property type="term" value="C:cytosol"/>
    <property type="evidence" value="ECO:0007669"/>
    <property type="project" value="TreeGrafter"/>
</dbReference>
<dbReference type="InterPro" id="IPR045569">
    <property type="entry name" value="Metalloprtase-TldD/E_C"/>
</dbReference>
<dbReference type="Pfam" id="PF19289">
    <property type="entry name" value="PmbA_TldD_3rd"/>
    <property type="match status" value="1"/>
</dbReference>
<dbReference type="Proteomes" id="UP000472521">
    <property type="component" value="Unassembled WGS sequence"/>
</dbReference>
<proteinExistence type="inferred from homology"/>
<comment type="caution">
    <text evidence="3">The sequence shown here is derived from an EMBL/GenBank/DDBJ whole genome shotgun (WGS) entry which is preliminary data.</text>
</comment>
<name>A0A6B4KDA9_CLOBO</name>
<sequence>MNYKQSVYTIQLRYLKDDFEYIVNSFSGEREENIKNIKLNTCKSLFYDLHDVPLNISTHYLKKLEKYLRCIKKDMKKKGSDITFIMHLHNEKVLIDNRKEDNRSYGFLRLHFRDNDNNMHIDDIPILSSDPDDLEDRISYYSKKNASIRNLDNKEEDINFGFMPHILSPNASGYFIHEIVGHTLEGDNYSYYKNKYENMNISKKLTVIDSINGYDKLIGLQSYDDVGTKIKPLTLINKGKVQNILATQMEDSFDHNLYGVARRESYKFDVFPRMRGTYIQPFDDMDQQNILDKYKNAIFVNETFQGSVSPKTGDYSLMGNGFVVKNGELENFIGDLRINGNVLKDLSSIEYIGKDFDMFGRYCGKLGQNVRVGIGSPTISISSLNSKGRLYGKR</sequence>
<dbReference type="GO" id="GO:0008237">
    <property type="term" value="F:metallopeptidase activity"/>
    <property type="evidence" value="ECO:0007669"/>
    <property type="project" value="InterPro"/>
</dbReference>
<feature type="domain" description="Metalloprotease TldD/E C-terminal" evidence="2">
    <location>
        <begin position="163"/>
        <end position="386"/>
    </location>
</feature>
<dbReference type="EMBL" id="SWND01000018">
    <property type="protein sequence ID" value="NFF03674.1"/>
    <property type="molecule type" value="Genomic_DNA"/>
</dbReference>
<protein>
    <submittedName>
        <fullName evidence="3">TldD family protein</fullName>
    </submittedName>
</protein>
<evidence type="ECO:0000313" key="3">
    <source>
        <dbReference type="EMBL" id="NFF03674.1"/>
    </source>
</evidence>
<gene>
    <name evidence="3" type="ORF">FCV25_18445</name>
</gene>
<organism evidence="3 4">
    <name type="scientific">Clostridium botulinum</name>
    <dbReference type="NCBI Taxonomy" id="1491"/>
    <lineage>
        <taxon>Bacteria</taxon>
        <taxon>Bacillati</taxon>
        <taxon>Bacillota</taxon>
        <taxon>Clostridia</taxon>
        <taxon>Eubacteriales</taxon>
        <taxon>Clostridiaceae</taxon>
        <taxon>Clostridium</taxon>
    </lineage>
</organism>
<dbReference type="PANTHER" id="PTHR30624:SF4">
    <property type="entry name" value="METALLOPROTEASE TLDD"/>
    <property type="match status" value="1"/>
</dbReference>
<evidence type="ECO:0000256" key="1">
    <source>
        <dbReference type="ARBA" id="ARBA00005836"/>
    </source>
</evidence>
<reference evidence="3 4" key="1">
    <citation type="submission" date="2019-04" db="EMBL/GenBank/DDBJ databases">
        <title>Genome sequencing of Clostridium botulinum Groups I-IV and Clostridium butyricum.</title>
        <authorList>
            <person name="Brunt J."/>
            <person name="Van Vliet A.H.M."/>
            <person name="Stringer S.C."/>
            <person name="Carter A.T."/>
            <person name="Peck M.W."/>
        </authorList>
    </citation>
    <scope>NUCLEOTIDE SEQUENCE [LARGE SCALE GENOMIC DNA]</scope>
    <source>
        <strain evidence="3 4">IFR 18/054</strain>
    </source>
</reference>
<dbReference type="InterPro" id="IPR051463">
    <property type="entry name" value="Peptidase_U62_metallo"/>
</dbReference>
<evidence type="ECO:0000313" key="4">
    <source>
        <dbReference type="Proteomes" id="UP000472521"/>
    </source>
</evidence>
<dbReference type="PANTHER" id="PTHR30624">
    <property type="entry name" value="UNCHARACTERIZED PROTEIN TLDD AND PMBA"/>
    <property type="match status" value="1"/>
</dbReference>
<dbReference type="InterPro" id="IPR036059">
    <property type="entry name" value="TldD/PmbA_sf"/>
</dbReference>
<dbReference type="AlphaFoldDB" id="A0A6B4KDA9"/>
<evidence type="ECO:0000259" key="2">
    <source>
        <dbReference type="Pfam" id="PF19289"/>
    </source>
</evidence>
<dbReference type="SUPFAM" id="SSF111283">
    <property type="entry name" value="Putative modulator of DNA gyrase, PmbA/TldD"/>
    <property type="match status" value="1"/>
</dbReference>
<accession>A0A6B4KDA9</accession>
<comment type="similarity">
    <text evidence="1">Belongs to the peptidase U62 family.</text>
</comment>
<dbReference type="GO" id="GO:0006508">
    <property type="term" value="P:proteolysis"/>
    <property type="evidence" value="ECO:0007669"/>
    <property type="project" value="InterPro"/>
</dbReference>